<dbReference type="OrthoDB" id="9987748at2"/>
<organism evidence="2 3">
    <name type="scientific">Streptomyces boluensis</name>
    <dbReference type="NCBI Taxonomy" id="1775135"/>
    <lineage>
        <taxon>Bacteria</taxon>
        <taxon>Bacillati</taxon>
        <taxon>Actinomycetota</taxon>
        <taxon>Actinomycetes</taxon>
        <taxon>Kitasatosporales</taxon>
        <taxon>Streptomycetaceae</taxon>
        <taxon>Streptomyces</taxon>
    </lineage>
</organism>
<sequence length="48" mass="5646">MPHDPYAILHALLRAEAVRNEKAARSERREEPRDRTSRPAPPVRDERE</sequence>
<keyword evidence="3" id="KW-1185">Reference proteome</keyword>
<dbReference type="Proteomes" id="UP000598297">
    <property type="component" value="Unassembled WGS sequence"/>
</dbReference>
<dbReference type="AlphaFoldDB" id="A0A964XPD3"/>
<proteinExistence type="predicted"/>
<accession>A0A964XPD3</accession>
<protein>
    <submittedName>
        <fullName evidence="2">Uncharacterized protein</fullName>
    </submittedName>
</protein>
<evidence type="ECO:0000256" key="1">
    <source>
        <dbReference type="SAM" id="MobiDB-lite"/>
    </source>
</evidence>
<comment type="caution">
    <text evidence="2">The sequence shown here is derived from an EMBL/GenBank/DDBJ whole genome shotgun (WGS) entry which is preliminary data.</text>
</comment>
<evidence type="ECO:0000313" key="2">
    <source>
        <dbReference type="EMBL" id="NBE56440.1"/>
    </source>
</evidence>
<gene>
    <name evidence="2" type="ORF">GUY60_34415</name>
</gene>
<evidence type="ECO:0000313" key="3">
    <source>
        <dbReference type="Proteomes" id="UP000598297"/>
    </source>
</evidence>
<dbReference type="EMBL" id="JAAAHS010000492">
    <property type="protein sequence ID" value="NBE56440.1"/>
    <property type="molecule type" value="Genomic_DNA"/>
</dbReference>
<feature type="region of interest" description="Disordered" evidence="1">
    <location>
        <begin position="18"/>
        <end position="48"/>
    </location>
</feature>
<reference evidence="2" key="1">
    <citation type="submission" date="2020-01" db="EMBL/GenBank/DDBJ databases">
        <title>Whole-genome analyses of novel actinobacteria.</title>
        <authorList>
            <person name="Sahin N."/>
        </authorList>
    </citation>
    <scope>NUCLEOTIDE SEQUENCE</scope>
    <source>
        <strain evidence="2">YC537</strain>
    </source>
</reference>
<dbReference type="RefSeq" id="WP_161705114.1">
    <property type="nucleotide sequence ID" value="NZ_JAAAHS010000492.1"/>
</dbReference>
<name>A0A964XPD3_9ACTN</name>